<dbReference type="PANTHER" id="PTHR43649">
    <property type="entry name" value="ARABINOSE-BINDING PROTEIN-RELATED"/>
    <property type="match status" value="1"/>
</dbReference>
<dbReference type="Proteomes" id="UP001499933">
    <property type="component" value="Unassembled WGS sequence"/>
</dbReference>
<evidence type="ECO:0000256" key="2">
    <source>
        <dbReference type="ARBA" id="ARBA00022448"/>
    </source>
</evidence>
<dbReference type="Pfam" id="PF01547">
    <property type="entry name" value="SBP_bac_1"/>
    <property type="match status" value="1"/>
</dbReference>
<evidence type="ECO:0000313" key="5">
    <source>
        <dbReference type="Proteomes" id="UP001499933"/>
    </source>
</evidence>
<dbReference type="PANTHER" id="PTHR43649:SF34">
    <property type="entry name" value="ABC TRANSPORTER PERIPLASMIC-BINDING PROTEIN YCJN-RELATED"/>
    <property type="match status" value="1"/>
</dbReference>
<evidence type="ECO:0000313" key="4">
    <source>
        <dbReference type="EMBL" id="GAA1963745.1"/>
    </source>
</evidence>
<dbReference type="InterPro" id="IPR006059">
    <property type="entry name" value="SBP"/>
</dbReference>
<evidence type="ECO:0000256" key="3">
    <source>
        <dbReference type="ARBA" id="ARBA00022729"/>
    </source>
</evidence>
<sequence>MKLRTHASGSVMPRMRRAVVGIAALTVGALALSACGAGGGGSSASGDKTLTVVVEGGGKAELQPIADLYKKETGTEVTLVELPYAGLYDRISTELKAGTPSFDVAALDAIWLTAFAPGVAPLDDLFTDDVKSDLFGGLVTEAQVDGHFVGMPVWTNSEILFYRTDLFEDAKNKADFEAKYGYPLAPPTTWEQYKDIAEFFTRDTDGDGAIDLYGTDVKGAVETEWLATVSQAGEKNMVLDAGSGDVTIDDAAHKKALDYYVSLLPYAPSGAAQLDWAGAQNLFYQGKLAMMRFWGHAYRATPADSPVKDSIGVAPMIGGPGGVAGVPGAWYLSVPSSGSKTQAAKDFIAFAYKHNDLSADTSLGLVARKSAFESKASASGFENYPALLDTLQAPQTLPRPATAKWQEIVDSVLIPMLQKAVVPGAATGQLLSDAKTQIESITK</sequence>
<gene>
    <name evidence="4" type="ORF">GCM10009776_28070</name>
</gene>
<dbReference type="Gene3D" id="3.40.190.10">
    <property type="entry name" value="Periplasmic binding protein-like II"/>
    <property type="match status" value="2"/>
</dbReference>
<dbReference type="PROSITE" id="PS51257">
    <property type="entry name" value="PROKAR_LIPOPROTEIN"/>
    <property type="match status" value="1"/>
</dbReference>
<accession>A0ABN2R5L1</accession>
<evidence type="ECO:0008006" key="6">
    <source>
        <dbReference type="Google" id="ProtNLM"/>
    </source>
</evidence>
<dbReference type="RefSeq" id="WP_425561276.1">
    <property type="nucleotide sequence ID" value="NZ_BAAAOG010000006.1"/>
</dbReference>
<dbReference type="EMBL" id="BAAAOG010000006">
    <property type="protein sequence ID" value="GAA1963745.1"/>
    <property type="molecule type" value="Genomic_DNA"/>
</dbReference>
<organism evidence="4 5">
    <name type="scientific">Microbacterium deminutum</name>
    <dbReference type="NCBI Taxonomy" id="344164"/>
    <lineage>
        <taxon>Bacteria</taxon>
        <taxon>Bacillati</taxon>
        <taxon>Actinomycetota</taxon>
        <taxon>Actinomycetes</taxon>
        <taxon>Micrococcales</taxon>
        <taxon>Microbacteriaceae</taxon>
        <taxon>Microbacterium</taxon>
    </lineage>
</organism>
<keyword evidence="3" id="KW-0732">Signal</keyword>
<comment type="caution">
    <text evidence="4">The sequence shown here is derived from an EMBL/GenBank/DDBJ whole genome shotgun (WGS) entry which is preliminary data.</text>
</comment>
<dbReference type="SUPFAM" id="SSF53850">
    <property type="entry name" value="Periplasmic binding protein-like II"/>
    <property type="match status" value="1"/>
</dbReference>
<reference evidence="4 5" key="1">
    <citation type="journal article" date="2019" name="Int. J. Syst. Evol. Microbiol.">
        <title>The Global Catalogue of Microorganisms (GCM) 10K type strain sequencing project: providing services to taxonomists for standard genome sequencing and annotation.</title>
        <authorList>
            <consortium name="The Broad Institute Genomics Platform"/>
            <consortium name="The Broad Institute Genome Sequencing Center for Infectious Disease"/>
            <person name="Wu L."/>
            <person name="Ma J."/>
        </authorList>
    </citation>
    <scope>NUCLEOTIDE SEQUENCE [LARGE SCALE GENOMIC DNA]</scope>
    <source>
        <strain evidence="4 5">JCM 14901</strain>
    </source>
</reference>
<protein>
    <recommendedName>
        <fullName evidence="6">Sugar ABC transporter substrate-binding protein</fullName>
    </recommendedName>
</protein>
<keyword evidence="2" id="KW-0813">Transport</keyword>
<proteinExistence type="inferred from homology"/>
<dbReference type="InterPro" id="IPR050490">
    <property type="entry name" value="Bact_solute-bd_prot1"/>
</dbReference>
<keyword evidence="5" id="KW-1185">Reference proteome</keyword>
<evidence type="ECO:0000256" key="1">
    <source>
        <dbReference type="ARBA" id="ARBA00008520"/>
    </source>
</evidence>
<comment type="similarity">
    <text evidence="1">Belongs to the bacterial solute-binding protein 1 family.</text>
</comment>
<name>A0ABN2R5L1_9MICO</name>